<sequence>MKSFFTICLQAVLFLITCRVMAQFFPTTPLSAVQLAANRNKALRQGVSKATTEKEAVNVPPKRDCVCSKIYDPVCASNNESYYNLCYLECRVPPSLNVTVVHQGNCIPF</sequence>
<evidence type="ECO:0000313" key="4">
    <source>
        <dbReference type="RefSeq" id="XP_026735928.1"/>
    </source>
</evidence>
<dbReference type="PROSITE" id="PS51465">
    <property type="entry name" value="KAZAL_2"/>
    <property type="match status" value="1"/>
</dbReference>
<evidence type="ECO:0000313" key="3">
    <source>
        <dbReference type="Proteomes" id="UP000322000"/>
    </source>
</evidence>
<protein>
    <submittedName>
        <fullName evidence="4">Uncharacterized protein LOC113499612</fullName>
    </submittedName>
</protein>
<dbReference type="SUPFAM" id="SSF100895">
    <property type="entry name" value="Kazal-type serine protease inhibitors"/>
    <property type="match status" value="1"/>
</dbReference>
<dbReference type="OrthoDB" id="328123at2759"/>
<dbReference type="CDD" id="cd00104">
    <property type="entry name" value="KAZAL_FS"/>
    <property type="match status" value="1"/>
</dbReference>
<evidence type="ECO:0000256" key="1">
    <source>
        <dbReference type="SAM" id="SignalP"/>
    </source>
</evidence>
<evidence type="ECO:0000259" key="2">
    <source>
        <dbReference type="PROSITE" id="PS51465"/>
    </source>
</evidence>
<dbReference type="InterPro" id="IPR036058">
    <property type="entry name" value="Kazal_dom_sf"/>
</dbReference>
<organism evidence="3 4">
    <name type="scientific">Trichoplusia ni</name>
    <name type="common">Cabbage looper</name>
    <dbReference type="NCBI Taxonomy" id="7111"/>
    <lineage>
        <taxon>Eukaryota</taxon>
        <taxon>Metazoa</taxon>
        <taxon>Ecdysozoa</taxon>
        <taxon>Arthropoda</taxon>
        <taxon>Hexapoda</taxon>
        <taxon>Insecta</taxon>
        <taxon>Pterygota</taxon>
        <taxon>Neoptera</taxon>
        <taxon>Endopterygota</taxon>
        <taxon>Lepidoptera</taxon>
        <taxon>Glossata</taxon>
        <taxon>Ditrysia</taxon>
        <taxon>Noctuoidea</taxon>
        <taxon>Noctuidae</taxon>
        <taxon>Plusiinae</taxon>
        <taxon>Trichoplusia</taxon>
    </lineage>
</organism>
<dbReference type="PROSITE" id="PS00282">
    <property type="entry name" value="KAZAL_1"/>
    <property type="match status" value="1"/>
</dbReference>
<dbReference type="KEGG" id="tnl:113499612"/>
<name>A0A7E5W5H5_TRINI</name>
<dbReference type="InterPro" id="IPR002350">
    <property type="entry name" value="Kazal_dom"/>
</dbReference>
<dbReference type="GeneID" id="113499612"/>
<keyword evidence="3" id="KW-1185">Reference proteome</keyword>
<dbReference type="InParanoid" id="A0A7E5W5H5"/>
<feature type="signal peptide" evidence="1">
    <location>
        <begin position="1"/>
        <end position="22"/>
    </location>
</feature>
<proteinExistence type="predicted"/>
<dbReference type="Pfam" id="PF00050">
    <property type="entry name" value="Kazal_1"/>
    <property type="match status" value="1"/>
</dbReference>
<keyword evidence="1" id="KW-0732">Signal</keyword>
<dbReference type="Proteomes" id="UP000322000">
    <property type="component" value="Chromosome 12"/>
</dbReference>
<reference evidence="4" key="1">
    <citation type="submission" date="2025-08" db="UniProtKB">
        <authorList>
            <consortium name="RefSeq"/>
        </authorList>
    </citation>
    <scope>IDENTIFICATION</scope>
</reference>
<dbReference type="RefSeq" id="XP_026735928.1">
    <property type="nucleotide sequence ID" value="XM_026880127.1"/>
</dbReference>
<feature type="chain" id="PRO_5028974351" evidence="1">
    <location>
        <begin position="23"/>
        <end position="109"/>
    </location>
</feature>
<dbReference type="SMART" id="SM00280">
    <property type="entry name" value="KAZAL"/>
    <property type="match status" value="1"/>
</dbReference>
<gene>
    <name evidence="4" type="primary">LOC113499612</name>
</gene>
<dbReference type="Gene3D" id="3.30.60.30">
    <property type="match status" value="1"/>
</dbReference>
<dbReference type="AlphaFoldDB" id="A0A7E5W5H5"/>
<accession>A0A7E5W5H5</accession>
<feature type="domain" description="Kazal-like" evidence="2">
    <location>
        <begin position="59"/>
        <end position="108"/>
    </location>
</feature>